<feature type="region of interest" description="Disordered" evidence="1">
    <location>
        <begin position="1"/>
        <end position="80"/>
    </location>
</feature>
<organism evidence="2 3">
    <name type="scientific">Chlorella vulgaris</name>
    <name type="common">Green alga</name>
    <dbReference type="NCBI Taxonomy" id="3077"/>
    <lineage>
        <taxon>Eukaryota</taxon>
        <taxon>Viridiplantae</taxon>
        <taxon>Chlorophyta</taxon>
        <taxon>core chlorophytes</taxon>
        <taxon>Trebouxiophyceae</taxon>
        <taxon>Chlorellales</taxon>
        <taxon>Chlorellaceae</taxon>
        <taxon>Chlorella clade</taxon>
        <taxon>Chlorella</taxon>
    </lineage>
</organism>
<evidence type="ECO:0000313" key="2">
    <source>
        <dbReference type="EMBL" id="KAI3437725.1"/>
    </source>
</evidence>
<gene>
    <name evidence="2" type="ORF">D9Q98_000173</name>
</gene>
<name>A0A9D4Z1D9_CHLVU</name>
<accession>A0A9D4Z1D9</accession>
<evidence type="ECO:0000313" key="3">
    <source>
        <dbReference type="Proteomes" id="UP001055712"/>
    </source>
</evidence>
<reference evidence="2" key="2">
    <citation type="submission" date="2020-11" db="EMBL/GenBank/DDBJ databases">
        <authorList>
            <person name="Cecchin M."/>
            <person name="Marcolungo L."/>
            <person name="Rossato M."/>
            <person name="Girolomoni L."/>
            <person name="Cosentino E."/>
            <person name="Cuine S."/>
            <person name="Li-Beisson Y."/>
            <person name="Delledonne M."/>
            <person name="Ballottari M."/>
        </authorList>
    </citation>
    <scope>NUCLEOTIDE SEQUENCE</scope>
    <source>
        <strain evidence="2">211/11P</strain>
        <tissue evidence="2">Whole cell</tissue>
    </source>
</reference>
<dbReference type="AlphaFoldDB" id="A0A9D4Z1D9"/>
<evidence type="ECO:0000256" key="1">
    <source>
        <dbReference type="SAM" id="MobiDB-lite"/>
    </source>
</evidence>
<protein>
    <submittedName>
        <fullName evidence="2">Uncharacterized protein</fullName>
    </submittedName>
</protein>
<reference evidence="2" key="1">
    <citation type="journal article" date="2019" name="Plant J.">
        <title>Chlorella vulgaris genome assembly and annotation reveals the molecular basis for metabolic acclimation to high light conditions.</title>
        <authorList>
            <person name="Cecchin M."/>
            <person name="Marcolungo L."/>
            <person name="Rossato M."/>
            <person name="Girolomoni L."/>
            <person name="Cosentino E."/>
            <person name="Cuine S."/>
            <person name="Li-Beisson Y."/>
            <person name="Delledonne M."/>
            <person name="Ballottari M."/>
        </authorList>
    </citation>
    <scope>NUCLEOTIDE SEQUENCE</scope>
    <source>
        <strain evidence="2">211/11P</strain>
    </source>
</reference>
<dbReference type="OrthoDB" id="517771at2759"/>
<dbReference type="EMBL" id="SIDB01000001">
    <property type="protein sequence ID" value="KAI3437725.1"/>
    <property type="molecule type" value="Genomic_DNA"/>
</dbReference>
<dbReference type="Proteomes" id="UP001055712">
    <property type="component" value="Unassembled WGS sequence"/>
</dbReference>
<keyword evidence="3" id="KW-1185">Reference proteome</keyword>
<comment type="caution">
    <text evidence="2">The sequence shown here is derived from an EMBL/GenBank/DDBJ whole genome shotgun (WGS) entry which is preliminary data.</text>
</comment>
<sequence length="80" mass="8493">MADNAKETAQQPADKPAGLLESADDASKHRKARGEEEPMSPGRSGLGRHIDIGGVADFGPVDTTRMSDQPDTRNIPARVP</sequence>
<proteinExistence type="predicted"/>